<dbReference type="PROSITE" id="PS50011">
    <property type="entry name" value="PROTEIN_KINASE_DOM"/>
    <property type="match status" value="1"/>
</dbReference>
<dbReference type="FunFam" id="3.30.200.20:FF:000059">
    <property type="entry name" value="S-receptor-like serine/threonine-protein kinase"/>
    <property type="match status" value="1"/>
</dbReference>
<evidence type="ECO:0000256" key="8">
    <source>
        <dbReference type="ARBA" id="ARBA00022777"/>
    </source>
</evidence>
<feature type="signal peptide" evidence="21">
    <location>
        <begin position="1"/>
        <end position="18"/>
    </location>
</feature>
<dbReference type="CDD" id="cd00053">
    <property type="entry name" value="EGF"/>
    <property type="match status" value="1"/>
</dbReference>
<comment type="catalytic activity">
    <reaction evidence="16 17">
        <text>L-seryl-[protein] + ATP = O-phospho-L-seryl-[protein] + ADP + H(+)</text>
        <dbReference type="Rhea" id="RHEA:17989"/>
        <dbReference type="Rhea" id="RHEA-COMP:9863"/>
        <dbReference type="Rhea" id="RHEA-COMP:11604"/>
        <dbReference type="ChEBI" id="CHEBI:15378"/>
        <dbReference type="ChEBI" id="CHEBI:29999"/>
        <dbReference type="ChEBI" id="CHEBI:30616"/>
        <dbReference type="ChEBI" id="CHEBI:83421"/>
        <dbReference type="ChEBI" id="CHEBI:456216"/>
        <dbReference type="EC" id="2.7.11.1"/>
    </reaction>
</comment>
<feature type="domain" description="Apple" evidence="25">
    <location>
        <begin position="327"/>
        <end position="408"/>
    </location>
</feature>
<feature type="domain" description="Bulb-type lectin" evidence="24">
    <location>
        <begin position="16"/>
        <end position="144"/>
    </location>
</feature>
<evidence type="ECO:0000313" key="26">
    <source>
        <dbReference type="Proteomes" id="UP000515151"/>
    </source>
</evidence>
<dbReference type="GO" id="GO:0005524">
    <property type="term" value="F:ATP binding"/>
    <property type="evidence" value="ECO:0007669"/>
    <property type="project" value="UniProtKB-UniRule"/>
</dbReference>
<comment type="catalytic activity">
    <reaction evidence="15 17">
        <text>L-threonyl-[protein] + ATP = O-phospho-L-threonyl-[protein] + ADP + H(+)</text>
        <dbReference type="Rhea" id="RHEA:46608"/>
        <dbReference type="Rhea" id="RHEA-COMP:11060"/>
        <dbReference type="Rhea" id="RHEA-COMP:11605"/>
        <dbReference type="ChEBI" id="CHEBI:15378"/>
        <dbReference type="ChEBI" id="CHEBI:30013"/>
        <dbReference type="ChEBI" id="CHEBI:30616"/>
        <dbReference type="ChEBI" id="CHEBI:61977"/>
        <dbReference type="ChEBI" id="CHEBI:456216"/>
        <dbReference type="EC" id="2.7.11.1"/>
    </reaction>
</comment>
<evidence type="ECO:0000256" key="6">
    <source>
        <dbReference type="ARBA" id="ARBA00022729"/>
    </source>
</evidence>
<keyword evidence="4 17" id="KW-0808">Transferase</keyword>
<keyword evidence="2 17" id="KW-0723">Serine/threonine-protein kinase</keyword>
<keyword evidence="7 17" id="KW-0547">Nucleotide-binding</keyword>
<dbReference type="PIRSF" id="PIRSF000641">
    <property type="entry name" value="SRK"/>
    <property type="match status" value="1"/>
</dbReference>
<dbReference type="InterPro" id="IPR036426">
    <property type="entry name" value="Bulb-type_lectin_dom_sf"/>
</dbReference>
<evidence type="ECO:0000259" key="24">
    <source>
        <dbReference type="PROSITE" id="PS50927"/>
    </source>
</evidence>
<dbReference type="GO" id="GO:0016020">
    <property type="term" value="C:membrane"/>
    <property type="evidence" value="ECO:0007669"/>
    <property type="project" value="UniProtKB-SubCell"/>
</dbReference>
<keyword evidence="8 17" id="KW-0418">Kinase</keyword>
<dbReference type="InterPro" id="IPR024171">
    <property type="entry name" value="SRK-like_kinase"/>
</dbReference>
<evidence type="ECO:0000256" key="20">
    <source>
        <dbReference type="SAM" id="Phobius"/>
    </source>
</evidence>
<dbReference type="CDD" id="cd01098">
    <property type="entry name" value="PAN_AP_plant"/>
    <property type="match status" value="1"/>
</dbReference>
<evidence type="ECO:0000256" key="17">
    <source>
        <dbReference type="PIRNR" id="PIRNR000641"/>
    </source>
</evidence>
<sequence>MSSSILLLAMSLFIFAHATSPRSFLRRGSSVLIEDELEILVSPKKTFSCGFYGSGGNAYYFSIWFTGSRDRTVVWMANRDKPVNGKGSRLTFRGNGVVVLTDVDGTVAWETNTTSTSARKAELLESGNLILKDPSGHVLWQSFDNPTDTLLPNQPFTKSLKLISSYGRGSYYSGYFNFYFDSDNVLKLMHDGPEISSLYWPNPDSDAFGNGRTTYNSTRIAVLDDSGMFMSSDRFQFNASDRGHGIKRRLTINHDGNLRLYSLNESNGTWAVTWEALKGMCKVHGVCGRNGICVYTPEPKCSCPPGYQMNDPTNWNSGCKPKFNVTCSNFTSDKVRFVELPQTDYYGFDLVYNSSTSYEWCQEACLTDCNCLGFAYRTNGLGPCFTKSSLFNGYKTPDFPGNLYLKLPVSLQVSSVTPILNGSLPICPLGENTVLVGSSSMYDGIGKRIRWAYLYWFASVIGAVEILFFMSGWWILFRKQGGPDPLEDGYQALSSQFKKFSHGELKIATRNFREEIGRGGSGTVYKGNLGDGREVAVKRLGDVHHGEDFFWAEVSTIGKINHMNLARMWGFCAEGRNRLLVYEFVKNQSLDRHLFGLNHLRWKDRFRISLGTAKGLAYLHHECLEWIIHCDVKPENILLDPDFEPKIADFGLAKLLQRGNATSDFSMIRGTKGYMAPEWALNLPITAKVDVFSYGVMVLEMVRGIRLSNWAIMDVVEGEEEVEEAQLTKFVRVVRRNIQFDPEDNTWIEKVLDPRLRGQYSKRQARALVEVGIACVEEDRTKRPTMDNIVDVLLKCDNEPNVPAR</sequence>
<evidence type="ECO:0000256" key="16">
    <source>
        <dbReference type="ARBA" id="ARBA00048679"/>
    </source>
</evidence>
<gene>
    <name evidence="27" type="primary">LOC116206623</name>
</gene>
<accession>A0A6P8DLJ2</accession>
<evidence type="ECO:0000256" key="9">
    <source>
        <dbReference type="ARBA" id="ARBA00022840"/>
    </source>
</evidence>
<evidence type="ECO:0000256" key="1">
    <source>
        <dbReference type="ARBA" id="ARBA00004479"/>
    </source>
</evidence>
<comment type="subcellular location">
    <subcellularLocation>
        <location evidence="1">Membrane</location>
        <topology evidence="1">Single-pass type I membrane protein</topology>
    </subcellularLocation>
</comment>
<dbReference type="Gene3D" id="1.10.510.10">
    <property type="entry name" value="Transferase(Phosphotransferase) domain 1"/>
    <property type="match status" value="1"/>
</dbReference>
<dbReference type="CDD" id="cd00028">
    <property type="entry name" value="B_lectin"/>
    <property type="match status" value="1"/>
</dbReference>
<dbReference type="PROSITE" id="PS50927">
    <property type="entry name" value="BULB_LECTIN"/>
    <property type="match status" value="1"/>
</dbReference>
<evidence type="ECO:0000256" key="2">
    <source>
        <dbReference type="ARBA" id="ARBA00022527"/>
    </source>
</evidence>
<dbReference type="Proteomes" id="UP000515151">
    <property type="component" value="Chromosome 5"/>
</dbReference>
<evidence type="ECO:0000256" key="21">
    <source>
        <dbReference type="SAM" id="SignalP"/>
    </source>
</evidence>
<dbReference type="PROSITE" id="PS50948">
    <property type="entry name" value="PAN"/>
    <property type="match status" value="1"/>
</dbReference>
<dbReference type="InterPro" id="IPR000719">
    <property type="entry name" value="Prot_kinase_dom"/>
</dbReference>
<dbReference type="InterPro" id="IPR001480">
    <property type="entry name" value="Bulb-type_lectin_dom"/>
</dbReference>
<dbReference type="FunFam" id="2.90.10.10:FF:000015">
    <property type="entry name" value="Serine/threonine-protein kinase"/>
    <property type="match status" value="1"/>
</dbReference>
<feature type="binding site" evidence="19">
    <location>
        <position position="538"/>
    </location>
    <ligand>
        <name>ATP</name>
        <dbReference type="ChEBI" id="CHEBI:30616"/>
    </ligand>
</feature>
<evidence type="ECO:0000256" key="18">
    <source>
        <dbReference type="PROSITE-ProRule" id="PRU00076"/>
    </source>
</evidence>
<dbReference type="RefSeq" id="XP_031395259.1">
    <property type="nucleotide sequence ID" value="XM_031539399.1"/>
</dbReference>
<dbReference type="Pfam" id="PF01453">
    <property type="entry name" value="B_lectin"/>
    <property type="match status" value="1"/>
</dbReference>
<keyword evidence="13 27" id="KW-0675">Receptor</keyword>
<protein>
    <recommendedName>
        <fullName evidence="17">Receptor-like serine/threonine-protein kinase</fullName>
        <ecNumber evidence="17">2.7.11.1</ecNumber>
    </recommendedName>
</protein>
<dbReference type="InterPro" id="IPR017441">
    <property type="entry name" value="Protein_kinase_ATP_BS"/>
</dbReference>
<proteinExistence type="inferred from homology"/>
<feature type="chain" id="PRO_5027939060" description="Receptor-like serine/threonine-protein kinase" evidence="21">
    <location>
        <begin position="19"/>
        <end position="805"/>
    </location>
</feature>
<keyword evidence="26" id="KW-1185">Reference proteome</keyword>
<dbReference type="AlphaFoldDB" id="A0A6P8DLJ2"/>
<evidence type="ECO:0000256" key="7">
    <source>
        <dbReference type="ARBA" id="ARBA00022741"/>
    </source>
</evidence>
<evidence type="ECO:0000256" key="12">
    <source>
        <dbReference type="ARBA" id="ARBA00023157"/>
    </source>
</evidence>
<dbReference type="SMART" id="SM00220">
    <property type="entry name" value="S_TKc"/>
    <property type="match status" value="1"/>
</dbReference>
<dbReference type="PANTHER" id="PTHR47974:SF4">
    <property type="entry name" value="RECEPTOR-LIKE SERINE_THREONINE-PROTEIN KINASE"/>
    <property type="match status" value="1"/>
</dbReference>
<evidence type="ECO:0000259" key="23">
    <source>
        <dbReference type="PROSITE" id="PS50026"/>
    </source>
</evidence>
<feature type="domain" description="Protein kinase" evidence="22">
    <location>
        <begin position="510"/>
        <end position="802"/>
    </location>
</feature>
<keyword evidence="6 21" id="KW-0732">Signal</keyword>
<dbReference type="EC" id="2.7.11.1" evidence="17"/>
<evidence type="ECO:0000313" key="27">
    <source>
        <dbReference type="RefSeq" id="XP_031395259.1"/>
    </source>
</evidence>
<dbReference type="SMART" id="SM00108">
    <property type="entry name" value="B_lectin"/>
    <property type="match status" value="1"/>
</dbReference>
<reference evidence="26" key="1">
    <citation type="journal article" date="2020" name="Plant Biotechnol. J.">
        <title>The pomegranate (Punica granatum L.) draft genome dissects genetic divergence between soft- and hard-seeded cultivars.</title>
        <authorList>
            <person name="Luo X."/>
            <person name="Li H."/>
            <person name="Wu Z."/>
            <person name="Yao W."/>
            <person name="Zhao P."/>
            <person name="Cao D."/>
            <person name="Yu H."/>
            <person name="Li K."/>
            <person name="Poudel K."/>
            <person name="Zhao D."/>
            <person name="Zhang F."/>
            <person name="Xia X."/>
            <person name="Chen L."/>
            <person name="Wang Q."/>
            <person name="Jing D."/>
            <person name="Cao S."/>
        </authorList>
    </citation>
    <scope>NUCLEOTIDE SEQUENCE [LARGE SCALE GENOMIC DNA]</scope>
    <source>
        <strain evidence="26">cv. Tunisia</strain>
    </source>
</reference>
<evidence type="ECO:0000256" key="11">
    <source>
        <dbReference type="ARBA" id="ARBA00023136"/>
    </source>
</evidence>
<dbReference type="InterPro" id="IPR000858">
    <property type="entry name" value="S_locus_glycoprot_dom"/>
</dbReference>
<dbReference type="Pfam" id="PF00069">
    <property type="entry name" value="Pkinase"/>
    <property type="match status" value="1"/>
</dbReference>
<dbReference type="Pfam" id="PF08276">
    <property type="entry name" value="PAN_2"/>
    <property type="match status" value="1"/>
</dbReference>
<dbReference type="PROSITE" id="PS00107">
    <property type="entry name" value="PROTEIN_KINASE_ATP"/>
    <property type="match status" value="1"/>
</dbReference>
<keyword evidence="11 20" id="KW-0472">Membrane</keyword>
<evidence type="ECO:0000256" key="3">
    <source>
        <dbReference type="ARBA" id="ARBA00022536"/>
    </source>
</evidence>
<dbReference type="InterPro" id="IPR011009">
    <property type="entry name" value="Kinase-like_dom_sf"/>
</dbReference>
<dbReference type="SUPFAM" id="SSF56112">
    <property type="entry name" value="Protein kinase-like (PK-like)"/>
    <property type="match status" value="1"/>
</dbReference>
<dbReference type="Gene3D" id="2.90.10.10">
    <property type="entry name" value="Bulb-type lectin domain"/>
    <property type="match status" value="1"/>
</dbReference>
<keyword evidence="12" id="KW-1015">Disulfide bond</keyword>
<evidence type="ECO:0000256" key="13">
    <source>
        <dbReference type="ARBA" id="ARBA00023170"/>
    </source>
</evidence>
<reference evidence="27" key="2">
    <citation type="submission" date="2025-08" db="UniProtKB">
        <authorList>
            <consortium name="RefSeq"/>
        </authorList>
    </citation>
    <scope>IDENTIFICATION</scope>
    <source>
        <tissue evidence="27">Leaf</tissue>
    </source>
</reference>
<dbReference type="FunFam" id="2.90.10.10:FF:000007">
    <property type="entry name" value="Serine/threonine-protein kinase"/>
    <property type="match status" value="1"/>
</dbReference>
<evidence type="ECO:0000259" key="25">
    <source>
        <dbReference type="PROSITE" id="PS50948"/>
    </source>
</evidence>
<name>A0A6P8DLJ2_PUNGR</name>
<evidence type="ECO:0000259" key="22">
    <source>
        <dbReference type="PROSITE" id="PS50011"/>
    </source>
</evidence>
<feature type="transmembrane region" description="Helical" evidence="20">
    <location>
        <begin position="453"/>
        <end position="476"/>
    </location>
</feature>
<keyword evidence="3 18" id="KW-0245">EGF-like domain</keyword>
<evidence type="ECO:0000256" key="14">
    <source>
        <dbReference type="ARBA" id="ARBA00023180"/>
    </source>
</evidence>
<dbReference type="OrthoDB" id="619632at2759"/>
<dbReference type="Pfam" id="PF00954">
    <property type="entry name" value="S_locus_glycop"/>
    <property type="match status" value="1"/>
</dbReference>
<evidence type="ECO:0000256" key="5">
    <source>
        <dbReference type="ARBA" id="ARBA00022692"/>
    </source>
</evidence>
<evidence type="ECO:0000256" key="4">
    <source>
        <dbReference type="ARBA" id="ARBA00022679"/>
    </source>
</evidence>
<dbReference type="FunFam" id="1.10.510.10:FF:000302">
    <property type="entry name" value="Serine/threonine-protein kinase"/>
    <property type="match status" value="1"/>
</dbReference>
<dbReference type="GeneID" id="116206623"/>
<evidence type="ECO:0000256" key="10">
    <source>
        <dbReference type="ARBA" id="ARBA00022989"/>
    </source>
</evidence>
<feature type="domain" description="EGF-like" evidence="23">
    <location>
        <begin position="277"/>
        <end position="313"/>
    </location>
</feature>
<comment type="caution">
    <text evidence="18">Lacks conserved residue(s) required for the propagation of feature annotation.</text>
</comment>
<keyword evidence="10 20" id="KW-1133">Transmembrane helix</keyword>
<dbReference type="GO" id="GO:0048544">
    <property type="term" value="P:recognition of pollen"/>
    <property type="evidence" value="ECO:0007669"/>
    <property type="project" value="InterPro"/>
</dbReference>
<organism evidence="26 27">
    <name type="scientific">Punica granatum</name>
    <name type="common">Pomegranate</name>
    <dbReference type="NCBI Taxonomy" id="22663"/>
    <lineage>
        <taxon>Eukaryota</taxon>
        <taxon>Viridiplantae</taxon>
        <taxon>Streptophyta</taxon>
        <taxon>Embryophyta</taxon>
        <taxon>Tracheophyta</taxon>
        <taxon>Spermatophyta</taxon>
        <taxon>Magnoliopsida</taxon>
        <taxon>eudicotyledons</taxon>
        <taxon>Gunneridae</taxon>
        <taxon>Pentapetalae</taxon>
        <taxon>rosids</taxon>
        <taxon>malvids</taxon>
        <taxon>Myrtales</taxon>
        <taxon>Lythraceae</taxon>
        <taxon>Punica</taxon>
    </lineage>
</organism>
<evidence type="ECO:0000256" key="15">
    <source>
        <dbReference type="ARBA" id="ARBA00047899"/>
    </source>
</evidence>
<dbReference type="PROSITE" id="PS00108">
    <property type="entry name" value="PROTEIN_KINASE_ST"/>
    <property type="match status" value="1"/>
</dbReference>
<dbReference type="InterPro" id="IPR003609">
    <property type="entry name" value="Pan_app"/>
</dbReference>
<dbReference type="GO" id="GO:0004674">
    <property type="term" value="F:protein serine/threonine kinase activity"/>
    <property type="evidence" value="ECO:0007669"/>
    <property type="project" value="UniProtKB-KW"/>
</dbReference>
<dbReference type="InterPro" id="IPR008271">
    <property type="entry name" value="Ser/Thr_kinase_AS"/>
</dbReference>
<dbReference type="InterPro" id="IPR000742">
    <property type="entry name" value="EGF"/>
</dbReference>
<dbReference type="PROSITE" id="PS50026">
    <property type="entry name" value="EGF_3"/>
    <property type="match status" value="1"/>
</dbReference>
<evidence type="ECO:0000256" key="19">
    <source>
        <dbReference type="PROSITE-ProRule" id="PRU10141"/>
    </source>
</evidence>
<keyword evidence="5 20" id="KW-0812">Transmembrane</keyword>
<keyword evidence="9 17" id="KW-0067">ATP-binding</keyword>
<dbReference type="PANTHER" id="PTHR47974">
    <property type="entry name" value="OS07G0415500 PROTEIN"/>
    <property type="match status" value="1"/>
</dbReference>
<comment type="similarity">
    <text evidence="17">Belongs to the protein kinase superfamily. Ser/Thr protein kinase family.</text>
</comment>
<keyword evidence="14" id="KW-0325">Glycoprotein</keyword>
<dbReference type="Gene3D" id="3.30.200.20">
    <property type="entry name" value="Phosphorylase Kinase, domain 1"/>
    <property type="match status" value="1"/>
</dbReference>
<dbReference type="SUPFAM" id="SSF51110">
    <property type="entry name" value="alpha-D-mannose-specific plant lectins"/>
    <property type="match status" value="1"/>
</dbReference>